<feature type="domain" description="UspA" evidence="2">
    <location>
        <begin position="19"/>
        <end position="141"/>
    </location>
</feature>
<dbReference type="EMBL" id="JAPFQI010000001">
    <property type="protein sequence ID" value="MCW8084913.1"/>
    <property type="molecule type" value="Genomic_DNA"/>
</dbReference>
<evidence type="ECO:0000313" key="3">
    <source>
        <dbReference type="EMBL" id="MCW8084913.1"/>
    </source>
</evidence>
<evidence type="ECO:0000313" key="4">
    <source>
        <dbReference type="Proteomes" id="UP001526430"/>
    </source>
</evidence>
<dbReference type="InterPro" id="IPR014729">
    <property type="entry name" value="Rossmann-like_a/b/a_fold"/>
</dbReference>
<keyword evidence="4" id="KW-1185">Reference proteome</keyword>
<dbReference type="Proteomes" id="UP001526430">
    <property type="component" value="Unassembled WGS sequence"/>
</dbReference>
<dbReference type="Gene3D" id="3.40.50.620">
    <property type="entry name" value="HUPs"/>
    <property type="match status" value="2"/>
</dbReference>
<organism evidence="3 4">
    <name type="scientific">Sabulicella glaciei</name>
    <dbReference type="NCBI Taxonomy" id="2984948"/>
    <lineage>
        <taxon>Bacteria</taxon>
        <taxon>Pseudomonadati</taxon>
        <taxon>Pseudomonadota</taxon>
        <taxon>Alphaproteobacteria</taxon>
        <taxon>Acetobacterales</taxon>
        <taxon>Acetobacteraceae</taxon>
        <taxon>Sabulicella</taxon>
    </lineage>
</organism>
<name>A0ABT3NRX1_9PROT</name>
<comment type="similarity">
    <text evidence="1">Belongs to the universal stress protein A family.</text>
</comment>
<dbReference type="PRINTS" id="PR01438">
    <property type="entry name" value="UNVRSLSTRESS"/>
</dbReference>
<gene>
    <name evidence="3" type="ORF">OF850_04685</name>
</gene>
<dbReference type="InterPro" id="IPR006015">
    <property type="entry name" value="Universal_stress_UspA"/>
</dbReference>
<proteinExistence type="inferred from homology"/>
<reference evidence="3 4" key="1">
    <citation type="submission" date="2022-10" db="EMBL/GenBank/DDBJ databases">
        <title>Roseococcus glaciei nov., sp. nov., isolated from glacier.</title>
        <authorList>
            <person name="Liu Q."/>
            <person name="Xin Y.-H."/>
        </authorList>
    </citation>
    <scope>NUCLEOTIDE SEQUENCE [LARGE SCALE GENOMIC DNA]</scope>
    <source>
        <strain evidence="3 4">MDT2-1-1</strain>
    </source>
</reference>
<evidence type="ECO:0000256" key="1">
    <source>
        <dbReference type="ARBA" id="ARBA00008791"/>
    </source>
</evidence>
<dbReference type="SUPFAM" id="SSF52402">
    <property type="entry name" value="Adenine nucleotide alpha hydrolases-like"/>
    <property type="match status" value="2"/>
</dbReference>
<evidence type="ECO:0000259" key="2">
    <source>
        <dbReference type="Pfam" id="PF00582"/>
    </source>
</evidence>
<dbReference type="InterPro" id="IPR006016">
    <property type="entry name" value="UspA"/>
</dbReference>
<feature type="domain" description="UspA" evidence="2">
    <location>
        <begin position="148"/>
        <end position="278"/>
    </location>
</feature>
<dbReference type="Pfam" id="PF00582">
    <property type="entry name" value="Usp"/>
    <property type="match status" value="2"/>
</dbReference>
<accession>A0ABT3NRX1</accession>
<dbReference type="CDD" id="cd00293">
    <property type="entry name" value="USP-like"/>
    <property type="match status" value="2"/>
</dbReference>
<dbReference type="RefSeq" id="WP_301588693.1">
    <property type="nucleotide sequence ID" value="NZ_JAPFQI010000001.1"/>
</dbReference>
<dbReference type="PANTHER" id="PTHR46268">
    <property type="entry name" value="STRESS RESPONSE PROTEIN NHAX"/>
    <property type="match status" value="1"/>
</dbReference>
<protein>
    <submittedName>
        <fullName evidence="3">Universal stress protein</fullName>
    </submittedName>
</protein>
<dbReference type="PANTHER" id="PTHR46268:SF6">
    <property type="entry name" value="UNIVERSAL STRESS PROTEIN UP12"/>
    <property type="match status" value="1"/>
</dbReference>
<comment type="caution">
    <text evidence="3">The sequence shown here is derived from an EMBL/GenBank/DDBJ whole genome shotgun (WGS) entry which is preliminary data.</text>
</comment>
<sequence length="283" mass="30714">MPRQAMEKAPWEGGLPRLILLATDLSCRCDRALDRAVLLAQQWRAKLLVVHVLEGTEPRDPPPLDLARRQVEADLEGRSVEWELALERGEPAEAILRQAQAQGAGLIVTGVARRDPLGESTLGAIVEQLAKQAPIPLLAVKGRARRPYARLVVATDFSEPSRHAIACARALLPDTEMALFHAYRLPFEGFIGKDGNESELRAMAEGEAAAFLKAEPSSPPLRMEYGWPESALSAHVRKEAIELAMLGTQGRTGLKGFLVGSVAKRLMACLPCDVLVVRGPEAG</sequence>